<dbReference type="PANTHER" id="PTHR47679:SF2">
    <property type="entry name" value="C-TERMINAL OF ROC (COR) DOMAIN-CONTAINING PROTEIN"/>
    <property type="match status" value="1"/>
</dbReference>
<dbReference type="Gene3D" id="3.80.10.10">
    <property type="entry name" value="Ribonuclease Inhibitor"/>
    <property type="match status" value="2"/>
</dbReference>
<feature type="coiled-coil region" evidence="1">
    <location>
        <begin position="1182"/>
        <end position="1209"/>
    </location>
</feature>
<organism evidence="3 4">
    <name type="scientific">Ceratodon purpureus</name>
    <name type="common">Fire moss</name>
    <name type="synonym">Dicranum purpureum</name>
    <dbReference type="NCBI Taxonomy" id="3225"/>
    <lineage>
        <taxon>Eukaryota</taxon>
        <taxon>Viridiplantae</taxon>
        <taxon>Streptophyta</taxon>
        <taxon>Embryophyta</taxon>
        <taxon>Bryophyta</taxon>
        <taxon>Bryophytina</taxon>
        <taxon>Bryopsida</taxon>
        <taxon>Dicranidae</taxon>
        <taxon>Pseudoditrichales</taxon>
        <taxon>Ditrichaceae</taxon>
        <taxon>Ceratodon</taxon>
    </lineage>
</organism>
<keyword evidence="1" id="KW-0175">Coiled coil</keyword>
<reference evidence="3" key="1">
    <citation type="submission" date="2020-06" db="EMBL/GenBank/DDBJ databases">
        <title>WGS assembly of Ceratodon purpureus strain R40.</title>
        <authorList>
            <person name="Carey S.B."/>
            <person name="Jenkins J."/>
            <person name="Shu S."/>
            <person name="Lovell J.T."/>
            <person name="Sreedasyam A."/>
            <person name="Maumus F."/>
            <person name="Tiley G.P."/>
            <person name="Fernandez-Pozo N."/>
            <person name="Barry K."/>
            <person name="Chen C."/>
            <person name="Wang M."/>
            <person name="Lipzen A."/>
            <person name="Daum C."/>
            <person name="Saski C.A."/>
            <person name="Payton A.C."/>
            <person name="Mcbreen J.C."/>
            <person name="Conrad R.E."/>
            <person name="Kollar L.M."/>
            <person name="Olsson S."/>
            <person name="Huttunen S."/>
            <person name="Landis J.B."/>
            <person name="Wickett N.J."/>
            <person name="Johnson M.G."/>
            <person name="Rensing S.A."/>
            <person name="Grimwood J."/>
            <person name="Schmutz J."/>
            <person name="Mcdaniel S.F."/>
        </authorList>
    </citation>
    <scope>NUCLEOTIDE SEQUENCE</scope>
    <source>
        <strain evidence="3">R40</strain>
    </source>
</reference>
<evidence type="ECO:0008006" key="5">
    <source>
        <dbReference type="Google" id="ProtNLM"/>
    </source>
</evidence>
<evidence type="ECO:0000256" key="2">
    <source>
        <dbReference type="SAM" id="MobiDB-lite"/>
    </source>
</evidence>
<dbReference type="InterPro" id="IPR032675">
    <property type="entry name" value="LRR_dom_sf"/>
</dbReference>
<keyword evidence="4" id="KW-1185">Reference proteome</keyword>
<dbReference type="PANTHER" id="PTHR47679">
    <property type="entry name" value="PROTEIN TORNADO 1"/>
    <property type="match status" value="1"/>
</dbReference>
<evidence type="ECO:0000313" key="4">
    <source>
        <dbReference type="Proteomes" id="UP000822688"/>
    </source>
</evidence>
<feature type="region of interest" description="Disordered" evidence="2">
    <location>
        <begin position="1"/>
        <end position="29"/>
    </location>
</feature>
<comment type="caution">
    <text evidence="3">The sequence shown here is derived from an EMBL/GenBank/DDBJ whole genome shotgun (WGS) entry which is preliminary data.</text>
</comment>
<dbReference type="Proteomes" id="UP000822688">
    <property type="component" value="Chromosome 1"/>
</dbReference>
<proteinExistence type="predicted"/>
<sequence length="1428" mass="161238">MAGSSPGTSVKPPSLGGERSGARKACPSPCNRRCAPLECTFELPKSIHISVKQHEVREMKSERNGEVGNKEVNSTLSVSDEGTKSNESLVVWPKDRDGNWGNAFELSLSNFVRTISSSSQVEEVSIGLDMVSRGASQETSRALVECMKTIPSLKSLHLKNIGSSGLSVSDAEAIFSAFGPHSTLQTGGVDFADLQPTEAAIVKVLVDALLQNQVLRHFKLSYYGLRTMQEGHEGSVMRELNEYLKSPTNVLTELIMWAVDDGEVIQLADALGLNKNLQQLGIGREYDSSHCEGIGRIGEALRTNSVLEELHISGLTRVGVEEMEALVGALVPDAASGLQPNTHLHTLRFQFFALEGKKGMKQLATLLETNTSLLHFYLERLNILKSGSENVVEYVEMLFTALRCNTSLKSLDLTGCNGIGGKDVLGMIMDMLLHNRSLKEIKLKRTRLEEDGDAEVVYAELRGRDKTIDEELEKVIQKMDRVPPNSARVFLCGNPKGGKTTLCQRWEDIQLLSNCETKGGQIHDDKLFKLSSHGKDNNRTSVVIPKWLTSKFSVCFKPSISAPSSGVLEPTLPSSAHDLPPSSSIKERTRGIEVHKMVWEDMNMSLWDLAGQEEYHTFHDMMLPNRSPNGDCCFYFIVCNPTNAIQRLYEKEPMQQLKRDIYYWLVFIASNTRRSKSYLPHVSILMTHYDLWGVDKEKEMLFKQKIKPIINKFRNKFQLFLEFDEGLEFIEMENTSRSSSDAMELKQHVLQYLKKISLELPKILKASVDFQSTIMKWRGDSSKEPFVKWDVFSNSLSQEVMEFRSLKDVGPELLEKIKKRVAVSLHNGGHIMYFEEIDVVILNPHWFCQNIIGHILFHCSELNDQGAIAANGIISWQDFKELVVDGDTMCGGHFEEILKIMTKLQICYEDGDESIMIPSLLDGSPIPTNWEEVFGSLPEAYTYVGLKLKTADESITKLTRGFFPRLQVYLRDKFRRAKTYRLYSNTKTLSLFTKGISLIVDGVELFILLDMEDSINIISRCCGGGGSENRRVLKMMIDCVNDFRQTPTLGCPGVIFEEHVIYPYSVENALGAKKLQCISKKQLREEVVDKILRKGDFTYTLDWVDEKGVSRYVHAKELFEEKEWLDILQRRSQKVMDMDKVLDSRLSAKNSNAPAASIRSNNDLVRKDSTKRFIADEIDSLKRLMQHNHKEVMTRLDELEKNIMGFQEKLTSRVCSNIDNLMECLLQLNNSNIPKLPFFTKSAGRGGKRILLKMVPGLKSYELQFMCEHRDGFHILKDQPGCEVEIGNDQTRKFGIVMYWGLTMSVILLKVGAHVTAGMGSMVPDLTREFATILDSPGLLDLAQPRGDILDCLPEELKKQPHINLQDNEEAKAWLVQILGKKCPGGIQRLFKLTPMVYTSKFNQKGGMAWLCDEHRDKGEQDGSLRRR</sequence>
<gene>
    <name evidence="3" type="ORF">KC19_1G298900</name>
</gene>
<evidence type="ECO:0000256" key="1">
    <source>
        <dbReference type="SAM" id="Coils"/>
    </source>
</evidence>
<protein>
    <recommendedName>
        <fullName evidence="5">C-terminal of Roc (COR) domain-containing protein</fullName>
    </recommendedName>
</protein>
<dbReference type="InterPro" id="IPR027417">
    <property type="entry name" value="P-loop_NTPase"/>
</dbReference>
<dbReference type="SUPFAM" id="SSF52540">
    <property type="entry name" value="P-loop containing nucleoside triphosphate hydrolases"/>
    <property type="match status" value="1"/>
</dbReference>
<evidence type="ECO:0000313" key="3">
    <source>
        <dbReference type="EMBL" id="KAG0593020.1"/>
    </source>
</evidence>
<name>A0A8T0JAT2_CERPU</name>
<dbReference type="Gene3D" id="3.40.50.300">
    <property type="entry name" value="P-loop containing nucleotide triphosphate hydrolases"/>
    <property type="match status" value="1"/>
</dbReference>
<accession>A0A8T0JAT2</accession>
<dbReference type="SUPFAM" id="SSF52047">
    <property type="entry name" value="RNI-like"/>
    <property type="match status" value="1"/>
</dbReference>
<dbReference type="EMBL" id="CM026421">
    <property type="protein sequence ID" value="KAG0593020.1"/>
    <property type="molecule type" value="Genomic_DNA"/>
</dbReference>